<dbReference type="EMBL" id="AP013542">
    <property type="protein sequence ID" value="BAQ94161.1"/>
    <property type="molecule type" value="Genomic_DNA"/>
</dbReference>
<proteinExistence type="predicted"/>
<dbReference type="RefSeq" id="YP_010761247.1">
    <property type="nucleotide sequence ID" value="NC_047702.1"/>
</dbReference>
<name>A0A6S4P7S5_9CAUD</name>
<dbReference type="KEGG" id="vg:55412477"/>
<organism evidence="1 2">
    <name type="scientific">uncultured phage_MedDCM-OCT-S35-C6</name>
    <dbReference type="NCBI Taxonomy" id="2741075"/>
    <lineage>
        <taxon>Viruses</taxon>
        <taxon>Duplodnaviria</taxon>
        <taxon>Heunggongvirae</taxon>
        <taxon>Uroviricota</taxon>
        <taxon>Caudoviricetes</taxon>
        <taxon>Autographivirales</taxon>
        <taxon>Pelagivirus</taxon>
        <taxon>Pelagivirus S35C6</taxon>
    </lineage>
</organism>
<sequence>MAKYKNQATNKYYGVGSAGYVSTGNASDGLTKSLQNAGYNIAQSEKLRVDRKKDKAIAKIDELYANGKSFETIQSEIIANKHPELTGKYIEATTNYHAGRVKAHETIAQINANRDKYDIEDESTNLDMFYKSYMPDTKAMDSSTLLGFTTQFNKFRAKDVQVDAENRAVISSEKKIRQGIGLLDDIPIDSLKTELPEFIKSLQIPVPNGDGSGKPNLLHTNAETLAIVKRSVAEIIGTATTADDLDRAEILLNTNLGYSKSGSAIGTLASRKSKEVLVLQEKLTKKRRALIINDRQEKEYQDKETVKGLFAKINEQVEVEVSGTADGDITMGKRDRNHVELMEIRDEIFKMGVPSYITNFDRLMEANAYIDTDPAVYNELVSRIYDGDFSSQKEISDAIADLNIDPKKLSPTLALFASWEKSSSKAGSIHTTNTVYKEGLKYIENAVRGNFTSGGILKENGNQAIRNAHNYMKVELYKFENEYEEKNGTQPSTFEREEFMKKMGDIVIEKFREGDISPVMKTMPEYEKKIKEDEEAQKKIDIKYEQAGVPEMQEALNNILSNDSLTNKKLIKETLDKFDPSFMGIPFTGDDSAFGETDKESKQRFANEQLPTVIANILQNTGFNQAMMEALENVDYNNILKSIASNLGNGVTVEQVDDAMKMLVGRNN</sequence>
<keyword evidence="2" id="KW-1185">Reference proteome</keyword>
<reference evidence="1 2" key="1">
    <citation type="journal article" date="2013" name="PLoS Genet.">
        <title>Expanding the Marine Virosphere Using Metagenomics.</title>
        <authorList>
            <person name="Mizuno C.M."/>
            <person name="Rodriguez-Valera F."/>
            <person name="Kimes N.E."/>
            <person name="Ghai R."/>
        </authorList>
    </citation>
    <scope>NUCLEOTIDE SEQUENCE [LARGE SCALE GENOMIC DNA]</scope>
    <source>
        <strain evidence="1">UvMED-CGR-U-MedDCM-OCT-S35-C6</strain>
    </source>
</reference>
<protein>
    <submittedName>
        <fullName evidence="1">Uncharacterized protein</fullName>
    </submittedName>
</protein>
<dbReference type="GeneID" id="55412477"/>
<evidence type="ECO:0000313" key="2">
    <source>
        <dbReference type="Proteomes" id="UP000504827"/>
    </source>
</evidence>
<evidence type="ECO:0000313" key="1">
    <source>
        <dbReference type="EMBL" id="BAQ94161.1"/>
    </source>
</evidence>
<accession>A0A6S4P7S5</accession>
<dbReference type="Proteomes" id="UP000504827">
    <property type="component" value="Segment"/>
</dbReference>